<dbReference type="GO" id="GO:0016020">
    <property type="term" value="C:membrane"/>
    <property type="evidence" value="ECO:0007669"/>
    <property type="project" value="InterPro"/>
</dbReference>
<reference evidence="7 8" key="1">
    <citation type="submission" date="2019-08" db="EMBL/GenBank/DDBJ databases">
        <title>Genome of Aequorivita antarctica SW49 (type strain).</title>
        <authorList>
            <person name="Bowman J.P."/>
        </authorList>
    </citation>
    <scope>NUCLEOTIDE SEQUENCE [LARGE SCALE GENOMIC DNA]</scope>
    <source>
        <strain evidence="7 8">SW49</strain>
    </source>
</reference>
<dbReference type="InterPro" id="IPR051171">
    <property type="entry name" value="CaCA"/>
</dbReference>
<dbReference type="Gene3D" id="2.60.120.260">
    <property type="entry name" value="Galactose-binding domain-like"/>
    <property type="match status" value="2"/>
</dbReference>
<feature type="signal peptide" evidence="5">
    <location>
        <begin position="1"/>
        <end position="24"/>
    </location>
</feature>
<dbReference type="SUPFAM" id="SSF102588">
    <property type="entry name" value="LmbE-like"/>
    <property type="match status" value="1"/>
</dbReference>
<keyword evidence="8" id="KW-1185">Reference proteome</keyword>
<comment type="caution">
    <text evidence="7">The sequence shown here is derived from an EMBL/GenBank/DDBJ whole genome shotgun (WGS) entry which is preliminary data.</text>
</comment>
<gene>
    <name evidence="7" type="ORF">ESU54_10425</name>
</gene>
<keyword evidence="2" id="KW-0677">Repeat</keyword>
<dbReference type="EMBL" id="VORT01000006">
    <property type="protein sequence ID" value="TXD73059.1"/>
    <property type="molecule type" value="Genomic_DNA"/>
</dbReference>
<dbReference type="SUPFAM" id="SSF49785">
    <property type="entry name" value="Galactose-binding domain-like"/>
    <property type="match status" value="2"/>
</dbReference>
<feature type="domain" description="F5/8 type C" evidence="6">
    <location>
        <begin position="648"/>
        <end position="797"/>
    </location>
</feature>
<dbReference type="Gene3D" id="3.40.50.10320">
    <property type="entry name" value="LmbE-like"/>
    <property type="match status" value="1"/>
</dbReference>
<dbReference type="SUPFAM" id="SSF141072">
    <property type="entry name" value="CalX-like"/>
    <property type="match status" value="2"/>
</dbReference>
<dbReference type="InterPro" id="IPR008979">
    <property type="entry name" value="Galactose-bd-like_sf"/>
</dbReference>
<dbReference type="Pfam" id="PF03160">
    <property type="entry name" value="Calx-beta"/>
    <property type="match status" value="2"/>
</dbReference>
<dbReference type="InterPro" id="IPR003644">
    <property type="entry name" value="Calx_beta"/>
</dbReference>
<dbReference type="InterPro" id="IPR024078">
    <property type="entry name" value="LmbE-like_dom_sf"/>
</dbReference>
<sequence>MKTKSKFVFIIGLIVFFGFSNLTAQTTSVYVIAHPDDWQLFMNPNAYHSVKGANEKVIFLHVTAGDGGGGSSSSYYLAREEGSLRAIRFMSNTFTNVGALGNNMNQTTVTVNGHQLLKFSYRNAVAYFLRLPDGDYSGNGYPLNNNKSLQKLYNGSIASISAIDGTATYSSLANLEATLQAIVTSEMIPSSNVTFNVADDDLGINPDDHSDHIYASLIMQDVANNIGGVALNLYTEYFTASKAQNVFNDDYLVSAGTWAATASGLSDSSYYSSWDNTHNVWLGKQYFRTVPANNNPVATVVALDASAGENPLDLGTFSVNLNSVNTGSPITINYTISGSATPGSDYTSLSGTVTIPNGQQSETITVTPTDDTEVEPSETVIITLSEGTGYNIIAPVTATVNISSDDVIPPGTNLALLKPTTVSNGASTKDRAVDGIYNRNNYWQGIPYPQWWQVDLGNNFDISKIVLTTYYGNNRYYQYDIQASTDGSNWTTVVDFNANTTPATSQGNTFNLSNPKARYLRVNMNYNSANQGVHIMEFEAYGTMSGNNPQVIINATDASAAENPLDSGTFTVSLGAINNNGPLTVNYTVGGTATPGSDYTALSGSITIPNGQQSGSLTIIPIDDTEIEPLETVVLTLSSGTGYTVGSPSNATVNIISNDNPPPVGNIALNKTTTSSSGTERPSSKAVDGIYTIDNWWGASPFSQWWSVDLGAEYDLSKLVVFTYYDGVRYYQYDIQGSVNGTNWTTLADYNANTTPATSQGNTFNLSNPTARYIRINMNYNSFNVGVHIIEFEAYGALTGSFGRNFPDQTSSSEKISNENSEKYSLSVYPNPSKYGNPIKVGLQLPKDQRASVEIFDVNGKKIANKDFDLKKGFNEVEIPTNYFSVGMLIVKVDIQGEIITKKIFLE</sequence>
<dbReference type="SMART" id="SM00231">
    <property type="entry name" value="FA58C"/>
    <property type="match status" value="2"/>
</dbReference>
<dbReference type="Pfam" id="PF00754">
    <property type="entry name" value="F5_F8_type_C"/>
    <property type="match status" value="1"/>
</dbReference>
<feature type="chain" id="PRO_5022675944" evidence="5">
    <location>
        <begin position="25"/>
        <end position="907"/>
    </location>
</feature>
<name>A0A5C6YZA9_9FLAO</name>
<dbReference type="NCBIfam" id="TIGR04183">
    <property type="entry name" value="Por_Secre_tail"/>
    <property type="match status" value="1"/>
</dbReference>
<protein>
    <submittedName>
        <fullName evidence="7">T9SS type A sorting domain-containing protein</fullName>
    </submittedName>
</protein>
<dbReference type="RefSeq" id="WP_111845768.1">
    <property type="nucleotide sequence ID" value="NZ_UEGI01000025.1"/>
</dbReference>
<dbReference type="SMART" id="SM00237">
    <property type="entry name" value="Calx_beta"/>
    <property type="match status" value="2"/>
</dbReference>
<keyword evidence="3" id="KW-0106">Calcium</keyword>
<dbReference type="PANTHER" id="PTHR11878">
    <property type="entry name" value="SODIUM/CALCIUM EXCHANGER"/>
    <property type="match status" value="1"/>
</dbReference>
<evidence type="ECO:0000256" key="5">
    <source>
        <dbReference type="SAM" id="SignalP"/>
    </source>
</evidence>
<dbReference type="Gene3D" id="2.60.40.2030">
    <property type="match status" value="2"/>
</dbReference>
<evidence type="ECO:0000256" key="3">
    <source>
        <dbReference type="ARBA" id="ARBA00022837"/>
    </source>
</evidence>
<dbReference type="InterPro" id="IPR026444">
    <property type="entry name" value="Secre_tail"/>
</dbReference>
<evidence type="ECO:0000313" key="7">
    <source>
        <dbReference type="EMBL" id="TXD73059.1"/>
    </source>
</evidence>
<dbReference type="AlphaFoldDB" id="A0A5C6YZA9"/>
<dbReference type="InterPro" id="IPR038081">
    <property type="entry name" value="CalX-like_sf"/>
</dbReference>
<feature type="domain" description="F5/8 type C" evidence="6">
    <location>
        <begin position="395"/>
        <end position="543"/>
    </location>
</feature>
<dbReference type="Proteomes" id="UP000321497">
    <property type="component" value="Unassembled WGS sequence"/>
</dbReference>
<dbReference type="Pfam" id="PF18962">
    <property type="entry name" value="Por_Secre_tail"/>
    <property type="match status" value="1"/>
</dbReference>
<keyword evidence="4" id="KW-0406">Ion transport</keyword>
<evidence type="ECO:0000313" key="8">
    <source>
        <dbReference type="Proteomes" id="UP000321497"/>
    </source>
</evidence>
<dbReference type="GO" id="GO:0007154">
    <property type="term" value="P:cell communication"/>
    <property type="evidence" value="ECO:0007669"/>
    <property type="project" value="InterPro"/>
</dbReference>
<dbReference type="PROSITE" id="PS50022">
    <property type="entry name" value="FA58C_3"/>
    <property type="match status" value="2"/>
</dbReference>
<dbReference type="InterPro" id="IPR000421">
    <property type="entry name" value="FA58C"/>
</dbReference>
<evidence type="ECO:0000256" key="4">
    <source>
        <dbReference type="ARBA" id="ARBA00023065"/>
    </source>
</evidence>
<organism evidence="7 8">
    <name type="scientific">Aequorivita antarctica</name>
    <dbReference type="NCBI Taxonomy" id="153266"/>
    <lineage>
        <taxon>Bacteria</taxon>
        <taxon>Pseudomonadati</taxon>
        <taxon>Bacteroidota</taxon>
        <taxon>Flavobacteriia</taxon>
        <taxon>Flavobacteriales</taxon>
        <taxon>Flavobacteriaceae</taxon>
        <taxon>Aequorivita</taxon>
    </lineage>
</organism>
<dbReference type="GO" id="GO:0030001">
    <property type="term" value="P:metal ion transport"/>
    <property type="evidence" value="ECO:0007669"/>
    <property type="project" value="TreeGrafter"/>
</dbReference>
<evidence type="ECO:0000259" key="6">
    <source>
        <dbReference type="PROSITE" id="PS50022"/>
    </source>
</evidence>
<dbReference type="PANTHER" id="PTHR11878:SF65">
    <property type="entry name" value="NA_CA-EXCHANGE PROTEIN, ISOFORM G"/>
    <property type="match status" value="1"/>
</dbReference>
<keyword evidence="4" id="KW-0813">Transport</keyword>
<keyword evidence="1 5" id="KW-0732">Signal</keyword>
<proteinExistence type="predicted"/>
<evidence type="ECO:0000256" key="2">
    <source>
        <dbReference type="ARBA" id="ARBA00022737"/>
    </source>
</evidence>
<dbReference type="OrthoDB" id="1236981at2"/>
<evidence type="ECO:0000256" key="1">
    <source>
        <dbReference type="ARBA" id="ARBA00022729"/>
    </source>
</evidence>
<dbReference type="Pfam" id="PF22633">
    <property type="entry name" value="F5_F8_type_C_2"/>
    <property type="match status" value="1"/>
</dbReference>
<accession>A0A5C6YZA9</accession>